<dbReference type="KEGG" id="dsa:Desal_0093"/>
<dbReference type="Gene3D" id="1.20.58.220">
    <property type="entry name" value="Phosphate transport system protein phou homolog 2, domain 2"/>
    <property type="match status" value="1"/>
</dbReference>
<proteinExistence type="inferred from homology"/>
<evidence type="ECO:0008006" key="4">
    <source>
        <dbReference type="Google" id="ProtNLM"/>
    </source>
</evidence>
<evidence type="ECO:0000256" key="1">
    <source>
        <dbReference type="ARBA" id="ARBA00008591"/>
    </source>
</evidence>
<dbReference type="AlphaFoldDB" id="C6BV27"/>
<dbReference type="Proteomes" id="UP000002601">
    <property type="component" value="Chromosome"/>
</dbReference>
<sequence length="225" mass="26040">MHFRLPFLGLIVNKNPMDGLVKHYNKIAECIHIINDSVECYVAGNDTCREFSELIEQIDTVEGQADKIKRSIRNHLPHSMFMSVDKVLFFNYTRNQDNILDSAQEALHWLAMRKVTIPSEYQKDLILLLSEVNDTTTSLGPALKATISLNEGKSIDREGAKNKFRKVRKHYARSMELRKELSKKIYNSDMDFKDIYQLTHFVDCLNEMAHQAEICADMLRAMIAR</sequence>
<organism evidence="2 3">
    <name type="scientific">Maridesulfovibrio salexigens (strain ATCC 14822 / DSM 2638 / NCIMB 8403 / VKM B-1763)</name>
    <name type="common">Desulfovibrio salexigens</name>
    <dbReference type="NCBI Taxonomy" id="526222"/>
    <lineage>
        <taxon>Bacteria</taxon>
        <taxon>Pseudomonadati</taxon>
        <taxon>Thermodesulfobacteriota</taxon>
        <taxon>Desulfovibrionia</taxon>
        <taxon>Desulfovibrionales</taxon>
        <taxon>Desulfovibrionaceae</taxon>
        <taxon>Maridesulfovibrio</taxon>
    </lineage>
</organism>
<dbReference type="EMBL" id="CP001649">
    <property type="protein sequence ID" value="ACS78164.1"/>
    <property type="molecule type" value="Genomic_DNA"/>
</dbReference>
<name>C6BV27_MARSD</name>
<evidence type="ECO:0000313" key="2">
    <source>
        <dbReference type="EMBL" id="ACS78164.1"/>
    </source>
</evidence>
<dbReference type="PANTHER" id="PTHR36536">
    <property type="entry name" value="UPF0111 PROTEIN HI_1603"/>
    <property type="match status" value="1"/>
</dbReference>
<dbReference type="RefSeq" id="WP_012765690.1">
    <property type="nucleotide sequence ID" value="NC_012881.1"/>
</dbReference>
<accession>C6BV27</accession>
<dbReference type="Pfam" id="PF01865">
    <property type="entry name" value="PhoU_div"/>
    <property type="match status" value="1"/>
</dbReference>
<dbReference type="HOGENOM" id="CLU_104916_0_0_7"/>
<dbReference type="InterPro" id="IPR018445">
    <property type="entry name" value="Put_Phosphate_transp_reg"/>
</dbReference>
<gene>
    <name evidence="2" type="ordered locus">Desal_0093</name>
</gene>
<dbReference type="InterPro" id="IPR038078">
    <property type="entry name" value="PhoU-like_sf"/>
</dbReference>
<dbReference type="PANTHER" id="PTHR36536:SF3">
    <property type="entry name" value="UPF0111 PROTEIN HI_1603"/>
    <property type="match status" value="1"/>
</dbReference>
<dbReference type="InterPro" id="IPR002727">
    <property type="entry name" value="DUF47"/>
</dbReference>
<reference evidence="2 3" key="1">
    <citation type="submission" date="2009-06" db="EMBL/GenBank/DDBJ databases">
        <title>Complete sequence of Desulfovibrio salexigens DSM 2638.</title>
        <authorList>
            <consortium name="US DOE Joint Genome Institute"/>
            <person name="Lucas S."/>
            <person name="Copeland A."/>
            <person name="Lapidus A."/>
            <person name="Glavina del Rio T."/>
            <person name="Tice H."/>
            <person name="Bruce D."/>
            <person name="Goodwin L."/>
            <person name="Pitluck S."/>
            <person name="Munk A.C."/>
            <person name="Brettin T."/>
            <person name="Detter J.C."/>
            <person name="Han C."/>
            <person name="Tapia R."/>
            <person name="Larimer F."/>
            <person name="Land M."/>
            <person name="Hauser L."/>
            <person name="Kyrpides N."/>
            <person name="Anderson I."/>
            <person name="Wall J.D."/>
            <person name="Arkin A.P."/>
            <person name="Dehal P."/>
            <person name="Chivian D."/>
            <person name="Giles B."/>
            <person name="Hazen T.C."/>
        </authorList>
    </citation>
    <scope>NUCLEOTIDE SEQUENCE [LARGE SCALE GENOMIC DNA]</scope>
    <source>
        <strain evidence="3">ATCC 14822 / DSM 2638 / NCIMB 8403 / VKM B-1763</strain>
    </source>
</reference>
<dbReference type="STRING" id="526222.Desal_0093"/>
<comment type="similarity">
    <text evidence="1">Belongs to the UPF0111 family.</text>
</comment>
<dbReference type="eggNOG" id="COG1392">
    <property type="taxonomic scope" value="Bacteria"/>
</dbReference>
<evidence type="ECO:0000313" key="3">
    <source>
        <dbReference type="Proteomes" id="UP000002601"/>
    </source>
</evidence>
<keyword evidence="3" id="KW-1185">Reference proteome</keyword>
<dbReference type="OrthoDB" id="9767431at2"/>
<protein>
    <recommendedName>
        <fullName evidence="4">Phosphate transport regulator</fullName>
    </recommendedName>
</protein>